<dbReference type="PANTHER" id="PTHR43330:SF8">
    <property type="entry name" value="METHIONINE AMINOPEPTIDASE 1D, MITOCHONDRIAL"/>
    <property type="match status" value="1"/>
</dbReference>
<evidence type="ECO:0000259" key="1">
    <source>
        <dbReference type="Pfam" id="PF00557"/>
    </source>
</evidence>
<protein>
    <recommendedName>
        <fullName evidence="1">Peptidase M24 domain-containing protein</fullName>
    </recommendedName>
</protein>
<dbReference type="PANTHER" id="PTHR43330">
    <property type="entry name" value="METHIONINE AMINOPEPTIDASE"/>
    <property type="match status" value="1"/>
</dbReference>
<organism evidence="2">
    <name type="scientific">Timema genevievae</name>
    <name type="common">Walking stick</name>
    <dbReference type="NCBI Taxonomy" id="629358"/>
    <lineage>
        <taxon>Eukaryota</taxon>
        <taxon>Metazoa</taxon>
        <taxon>Ecdysozoa</taxon>
        <taxon>Arthropoda</taxon>
        <taxon>Hexapoda</taxon>
        <taxon>Insecta</taxon>
        <taxon>Pterygota</taxon>
        <taxon>Neoptera</taxon>
        <taxon>Polyneoptera</taxon>
        <taxon>Phasmatodea</taxon>
        <taxon>Timematodea</taxon>
        <taxon>Timematoidea</taxon>
        <taxon>Timematidae</taxon>
        <taxon>Timema</taxon>
    </lineage>
</organism>
<proteinExistence type="predicted"/>
<dbReference type="InterPro" id="IPR036005">
    <property type="entry name" value="Creatinase/aminopeptidase-like"/>
</dbReference>
<reference evidence="2" key="1">
    <citation type="submission" date="2020-11" db="EMBL/GenBank/DDBJ databases">
        <authorList>
            <person name="Tran Van P."/>
        </authorList>
    </citation>
    <scope>NUCLEOTIDE SEQUENCE</scope>
</reference>
<dbReference type="InterPro" id="IPR000994">
    <property type="entry name" value="Pept_M24"/>
</dbReference>
<gene>
    <name evidence="2" type="ORF">TGEB3V08_LOCUS936</name>
</gene>
<dbReference type="Gene3D" id="3.90.230.10">
    <property type="entry name" value="Creatinase/methionine aminopeptidase superfamily"/>
    <property type="match status" value="2"/>
</dbReference>
<dbReference type="Pfam" id="PF00557">
    <property type="entry name" value="Peptidase_M24"/>
    <property type="match status" value="2"/>
</dbReference>
<evidence type="ECO:0000313" key="2">
    <source>
        <dbReference type="EMBL" id="CAD7586625.1"/>
    </source>
</evidence>
<dbReference type="GO" id="GO:0070006">
    <property type="term" value="F:metalloaminopeptidase activity"/>
    <property type="evidence" value="ECO:0007669"/>
    <property type="project" value="TreeGrafter"/>
</dbReference>
<name>A0A7R9PH34_TIMGE</name>
<feature type="domain" description="Peptidase M24" evidence="1">
    <location>
        <begin position="5"/>
        <end position="69"/>
    </location>
</feature>
<feature type="domain" description="Peptidase M24" evidence="1">
    <location>
        <begin position="78"/>
        <end position="131"/>
    </location>
</feature>
<accession>A0A7R9PH34</accession>
<dbReference type="AlphaFoldDB" id="A0A7R9PH34"/>
<dbReference type="SUPFAM" id="SSF55920">
    <property type="entry name" value="Creatinase/aminopeptidase"/>
    <property type="match status" value="1"/>
</dbReference>
<dbReference type="EMBL" id="OE839300">
    <property type="protein sequence ID" value="CAD7586625.1"/>
    <property type="molecule type" value="Genomic_DNA"/>
</dbReference>
<sequence>MVPVSNGKTTDDIDKLVHKLAIDNEAYPSPLHYKGFPKSVCTSVNNVACHGIPDDRPLEDGDIINIDVTKICVSISDNSYPGRMLPGMTFTIEPVIAQGSENIVILEDGWTAVTEDTGRAAQFEHTVLITETGVEVLTQC</sequence>